<dbReference type="RefSeq" id="WP_262139422.1">
    <property type="nucleotide sequence ID" value="NZ_CP106879.1"/>
</dbReference>
<gene>
    <name evidence="2" type="ORF">OE229_01600</name>
</gene>
<dbReference type="Proteomes" id="UP001062223">
    <property type="component" value="Chromosome"/>
</dbReference>
<keyword evidence="1" id="KW-0472">Membrane</keyword>
<evidence type="ECO:0008006" key="4">
    <source>
        <dbReference type="Google" id="ProtNLM"/>
    </source>
</evidence>
<evidence type="ECO:0000313" key="3">
    <source>
        <dbReference type="Proteomes" id="UP001062223"/>
    </source>
</evidence>
<organism evidence="2 3">
    <name type="scientific">Curtobacterium poinsettiae</name>
    <dbReference type="NCBI Taxonomy" id="159612"/>
    <lineage>
        <taxon>Bacteria</taxon>
        <taxon>Bacillati</taxon>
        <taxon>Actinomycetota</taxon>
        <taxon>Actinomycetes</taxon>
        <taxon>Micrococcales</taxon>
        <taxon>Microbacteriaceae</taxon>
        <taxon>Curtobacterium</taxon>
    </lineage>
</organism>
<evidence type="ECO:0000256" key="1">
    <source>
        <dbReference type="SAM" id="Phobius"/>
    </source>
</evidence>
<dbReference type="KEGG" id="cpoi:OE229_01600"/>
<accession>A0A9Q9P8J0</accession>
<proteinExistence type="predicted"/>
<keyword evidence="1" id="KW-0812">Transmembrane</keyword>
<dbReference type="EMBL" id="CP106879">
    <property type="protein sequence ID" value="UYC81185.1"/>
    <property type="molecule type" value="Genomic_DNA"/>
</dbReference>
<evidence type="ECO:0000313" key="2">
    <source>
        <dbReference type="EMBL" id="UYC81185.1"/>
    </source>
</evidence>
<name>A0A9Q9P8J0_9MICO</name>
<protein>
    <recommendedName>
        <fullName evidence="4">Type 4 fimbrial biogenesis protein PilX N-terminal domain-containing protein</fullName>
    </recommendedName>
</protein>
<reference evidence="2" key="1">
    <citation type="submission" date="2022-09" db="EMBL/GenBank/DDBJ databases">
        <title>Taxonomy of Curtobacterium flaccumfaciens.</title>
        <authorList>
            <person name="Osdaghi E."/>
            <person name="Taghavi S.M."/>
            <person name="Hamidizade M."/>
            <person name="Abachi H."/>
            <person name="Fazliarab A."/>
            <person name="Baeyen S."/>
            <person name="Portier P."/>
            <person name="Van Vaerenbergh J."/>
            <person name="Jacques M.-A."/>
        </authorList>
    </citation>
    <scope>NUCLEOTIDE SEQUENCE</scope>
    <source>
        <strain evidence="2">AGQB46</strain>
    </source>
</reference>
<feature type="transmembrane region" description="Helical" evidence="1">
    <location>
        <begin position="20"/>
        <end position="41"/>
    </location>
</feature>
<keyword evidence="1" id="KW-1133">Transmembrane helix</keyword>
<dbReference type="AlphaFoldDB" id="A0A9Q9P8J0"/>
<sequence>MIRRISAVLARAQRDERGMVLGNVLIFGTVMMLLVATMIAVSTSGAVKAASDRNFQNAMAAAYAGLADYQSKLSNDNGYALYGNANAQFSKSSGSTFVNADKNIAFTNSGPDWAPVVGSSDQWFRYEVDNSDYSSKGVLRVRVTGKAGGSVRSLVANLKGDGFINYLYFTNYESSNPALTGAGCTTAYQWQSVAGKCAAVQFAGTDTLNGPIRTNDVFTSACSTVFNGSVEQHDTTVKPSSGTCAGTFNGGAATAVPYLGLPALNTNMSQETRTDLPTTVPRPGCMYTGPTRVKFLGNGKMTVWSPWSRATQIKVNSSSGAVLGADDPAKAAALCGAVSDLQSSAGATIPTLPSNLMYVQDIPSASNNVNAWGAAFPSKYTNTYCTTTITVRSNGSATNTSNQPFSNGQGFPAAGEWINGGSSGSSYQTGSASDTYSCTAGDVFVSGAFSGAMTIAASGTVWVTDDITYVSATNDVLGLVGQNAVEISNPARCTSYPTTYQWGVGYVADTSRCNSSGVGLLSRSPGESITVSAAIASNAGTFWNQNYDIGSKLGTLKVIGSIAQNWRGAVATTGNTGFSKNYVYDQRLLTTAPPKFLQPVSTSYGVTTQVEVQAAYTASGACASTTGGACR</sequence>